<dbReference type="Proteomes" id="UP001497680">
    <property type="component" value="Unassembled WGS sequence"/>
</dbReference>
<organism evidence="1 2">
    <name type="scientific">Hypoxylon rubiginosum</name>
    <dbReference type="NCBI Taxonomy" id="110542"/>
    <lineage>
        <taxon>Eukaryota</taxon>
        <taxon>Fungi</taxon>
        <taxon>Dikarya</taxon>
        <taxon>Ascomycota</taxon>
        <taxon>Pezizomycotina</taxon>
        <taxon>Sordariomycetes</taxon>
        <taxon>Xylariomycetidae</taxon>
        <taxon>Xylariales</taxon>
        <taxon>Hypoxylaceae</taxon>
        <taxon>Hypoxylon</taxon>
    </lineage>
</organism>
<sequence length="177" mass="19395">MPPKQSATSSRGRGSSSTVGRPSKSNTAASKTKASSTSRARNQPPSYPDSPQVISDMSDLDPFAEDEQPQRRNGGGGERDTMDIDGEERPGQATAVDDDEDEDEDRKTIPPDLLTHVLQQFFEKDGTRVSRDANAAVAKYMDIFVREAIARTVVEKEKGFLEVEDLEKVAPQLLLDL</sequence>
<protein>
    <submittedName>
        <fullName evidence="1">CENP-S associating centromere protein X-domain-containing protein</fullName>
    </submittedName>
</protein>
<proteinExistence type="predicted"/>
<keyword evidence="2" id="KW-1185">Reference proteome</keyword>
<reference evidence="1 2" key="1">
    <citation type="journal article" date="2022" name="New Phytol.">
        <title>Ecological generalism drives hyperdiversity of secondary metabolite gene clusters in xylarialean endophytes.</title>
        <authorList>
            <person name="Franco M.E.E."/>
            <person name="Wisecaver J.H."/>
            <person name="Arnold A.E."/>
            <person name="Ju Y.M."/>
            <person name="Slot J.C."/>
            <person name="Ahrendt S."/>
            <person name="Moore L.P."/>
            <person name="Eastman K.E."/>
            <person name="Scott K."/>
            <person name="Konkel Z."/>
            <person name="Mondo S.J."/>
            <person name="Kuo A."/>
            <person name="Hayes R.D."/>
            <person name="Haridas S."/>
            <person name="Andreopoulos B."/>
            <person name="Riley R."/>
            <person name="LaButti K."/>
            <person name="Pangilinan J."/>
            <person name="Lipzen A."/>
            <person name="Amirebrahimi M."/>
            <person name="Yan J."/>
            <person name="Adam C."/>
            <person name="Keymanesh K."/>
            <person name="Ng V."/>
            <person name="Louie K."/>
            <person name="Northen T."/>
            <person name="Drula E."/>
            <person name="Henrissat B."/>
            <person name="Hsieh H.M."/>
            <person name="Youens-Clark K."/>
            <person name="Lutzoni F."/>
            <person name="Miadlikowska J."/>
            <person name="Eastwood D.C."/>
            <person name="Hamelin R.C."/>
            <person name="Grigoriev I.V."/>
            <person name="U'Ren J.M."/>
        </authorList>
    </citation>
    <scope>NUCLEOTIDE SEQUENCE [LARGE SCALE GENOMIC DNA]</scope>
    <source>
        <strain evidence="1 2">ER1909</strain>
    </source>
</reference>
<gene>
    <name evidence="1" type="ORF">F4821DRAFT_243826</name>
</gene>
<comment type="caution">
    <text evidence="1">The sequence shown here is derived from an EMBL/GenBank/DDBJ whole genome shotgun (WGS) entry which is preliminary data.</text>
</comment>
<dbReference type="EMBL" id="MU394345">
    <property type="protein sequence ID" value="KAI6083859.1"/>
    <property type="molecule type" value="Genomic_DNA"/>
</dbReference>
<evidence type="ECO:0000313" key="2">
    <source>
        <dbReference type="Proteomes" id="UP001497680"/>
    </source>
</evidence>
<evidence type="ECO:0000313" key="1">
    <source>
        <dbReference type="EMBL" id="KAI6083859.1"/>
    </source>
</evidence>
<accession>A0ACC0CTR4</accession>
<name>A0ACC0CTR4_9PEZI</name>